<dbReference type="HOGENOM" id="CLU_097790_1_0_2"/>
<evidence type="ECO:0000313" key="1">
    <source>
        <dbReference type="EMBL" id="AGK61110.1"/>
    </source>
</evidence>
<dbReference type="OrthoDB" id="73362at2157"/>
<accession>N0BLL8</accession>
<reference evidence="1 2" key="1">
    <citation type="journal article" date="2013" name="Genome Announc.">
        <title>Complete Genome Sequence of the Thermophilic and Facultatively Chemolithoautotrophic Sulfate Reducer Archaeoglobus sulfaticallidus Strain PM70-1T.</title>
        <authorList>
            <person name="Stokke R."/>
            <person name="Hocking W.P."/>
            <person name="Steinsbu B.O."/>
            <person name="Steen I.H."/>
        </authorList>
    </citation>
    <scope>NUCLEOTIDE SEQUENCE [LARGE SCALE GENOMIC DNA]</scope>
    <source>
        <strain evidence="1">PM70-1</strain>
    </source>
</reference>
<name>N0BLL8_9EURY</name>
<sequence length="162" mass="18359">MNADELSKIIDEIIEEEKFSIDYSIDEFRFPKPDLRARWKCMFGCEYYGKRKSCPPFVPGIDEAERFLKAYKLGFIIKVPFGQNYMATKIAVQRLLIRLEAKLLNSYPMIFTVFPGGCDLCDSCDPDSTCQARPTLSSLGINISDLGVKIGDKKLVGLILLE</sequence>
<organism evidence="1 2">
    <name type="scientific">Archaeoglobus sulfaticallidus PM70-1</name>
    <dbReference type="NCBI Taxonomy" id="387631"/>
    <lineage>
        <taxon>Archaea</taxon>
        <taxon>Methanobacteriati</taxon>
        <taxon>Methanobacteriota</taxon>
        <taxon>Archaeoglobi</taxon>
        <taxon>Archaeoglobales</taxon>
        <taxon>Archaeoglobaceae</taxon>
        <taxon>Archaeoglobus</taxon>
    </lineage>
</organism>
<dbReference type="Proteomes" id="UP000013307">
    <property type="component" value="Chromosome"/>
</dbReference>
<protein>
    <submittedName>
        <fullName evidence="1">Putative metal-binding protein</fullName>
    </submittedName>
</protein>
<gene>
    <name evidence="1" type="ORF">Asulf_01110</name>
</gene>
<dbReference type="Pfam" id="PF10050">
    <property type="entry name" value="DUF2284"/>
    <property type="match status" value="1"/>
</dbReference>
<dbReference type="STRING" id="387631.Asulf_01110"/>
<dbReference type="AlphaFoldDB" id="N0BLL8"/>
<dbReference type="EMBL" id="CP005290">
    <property type="protein sequence ID" value="AGK61110.1"/>
    <property type="molecule type" value="Genomic_DNA"/>
</dbReference>
<proteinExistence type="predicted"/>
<dbReference type="RefSeq" id="WP_015590708.1">
    <property type="nucleotide sequence ID" value="NC_021169.1"/>
</dbReference>
<dbReference type="eggNOG" id="arCOG04361">
    <property type="taxonomic scope" value="Archaea"/>
</dbReference>
<evidence type="ECO:0000313" key="2">
    <source>
        <dbReference type="Proteomes" id="UP000013307"/>
    </source>
</evidence>
<dbReference type="KEGG" id="ast:Asulf_01110"/>
<keyword evidence="2" id="KW-1185">Reference proteome</keyword>
<dbReference type="GeneID" id="15392751"/>
<dbReference type="InterPro" id="IPR019271">
    <property type="entry name" value="DUF2284_metal-binding"/>
</dbReference>